<organism evidence="2 3">
    <name type="scientific">Populus trichocarpa</name>
    <name type="common">Western balsam poplar</name>
    <name type="synonym">Populus balsamifera subsp. trichocarpa</name>
    <dbReference type="NCBI Taxonomy" id="3694"/>
    <lineage>
        <taxon>Eukaryota</taxon>
        <taxon>Viridiplantae</taxon>
        <taxon>Streptophyta</taxon>
        <taxon>Embryophyta</taxon>
        <taxon>Tracheophyta</taxon>
        <taxon>Spermatophyta</taxon>
        <taxon>Magnoliopsida</taxon>
        <taxon>eudicotyledons</taxon>
        <taxon>Gunneridae</taxon>
        <taxon>Pentapetalae</taxon>
        <taxon>rosids</taxon>
        <taxon>fabids</taxon>
        <taxon>Malpighiales</taxon>
        <taxon>Salicaceae</taxon>
        <taxon>Saliceae</taxon>
        <taxon>Populus</taxon>
    </lineage>
</organism>
<sequence>MLRMLGNPKKVKDQFFLYLNLHIPIFFFFDHVTKKKKTRRKLLELEVTMHTQPIGNCPKTPMSLKYMP</sequence>
<dbReference type="InParanoid" id="A0A2K2A7M3"/>
<dbReference type="AlphaFoldDB" id="A0A2K2A7M3"/>
<evidence type="ECO:0000313" key="2">
    <source>
        <dbReference type="EMBL" id="PNT33510.1"/>
    </source>
</evidence>
<keyword evidence="1" id="KW-0472">Membrane</keyword>
<feature type="transmembrane region" description="Helical" evidence="1">
    <location>
        <begin position="15"/>
        <end position="33"/>
    </location>
</feature>
<name>A0A2K2A7M3_POPTR</name>
<keyword evidence="1" id="KW-0812">Transmembrane</keyword>
<dbReference type="Proteomes" id="UP000006729">
    <property type="component" value="Chromosome 6"/>
</dbReference>
<keyword evidence="1" id="KW-1133">Transmembrane helix</keyword>
<evidence type="ECO:0000256" key="1">
    <source>
        <dbReference type="SAM" id="Phobius"/>
    </source>
</evidence>
<protein>
    <submittedName>
        <fullName evidence="2">Uncharacterized protein</fullName>
    </submittedName>
</protein>
<dbReference type="EMBL" id="CM009295">
    <property type="protein sequence ID" value="PNT33510.1"/>
    <property type="molecule type" value="Genomic_DNA"/>
</dbReference>
<keyword evidence="3" id="KW-1185">Reference proteome</keyword>
<accession>A0A2K2A7M3</accession>
<evidence type="ECO:0000313" key="3">
    <source>
        <dbReference type="Proteomes" id="UP000006729"/>
    </source>
</evidence>
<reference evidence="2 3" key="1">
    <citation type="journal article" date="2006" name="Science">
        <title>The genome of black cottonwood, Populus trichocarpa (Torr. &amp; Gray).</title>
        <authorList>
            <person name="Tuskan G.A."/>
            <person name="Difazio S."/>
            <person name="Jansson S."/>
            <person name="Bohlmann J."/>
            <person name="Grigoriev I."/>
            <person name="Hellsten U."/>
            <person name="Putnam N."/>
            <person name="Ralph S."/>
            <person name="Rombauts S."/>
            <person name="Salamov A."/>
            <person name="Schein J."/>
            <person name="Sterck L."/>
            <person name="Aerts A."/>
            <person name="Bhalerao R.R."/>
            <person name="Bhalerao R.P."/>
            <person name="Blaudez D."/>
            <person name="Boerjan W."/>
            <person name="Brun A."/>
            <person name="Brunner A."/>
            <person name="Busov V."/>
            <person name="Campbell M."/>
            <person name="Carlson J."/>
            <person name="Chalot M."/>
            <person name="Chapman J."/>
            <person name="Chen G.L."/>
            <person name="Cooper D."/>
            <person name="Coutinho P.M."/>
            <person name="Couturier J."/>
            <person name="Covert S."/>
            <person name="Cronk Q."/>
            <person name="Cunningham R."/>
            <person name="Davis J."/>
            <person name="Degroeve S."/>
            <person name="Dejardin A."/>
            <person name="Depamphilis C."/>
            <person name="Detter J."/>
            <person name="Dirks B."/>
            <person name="Dubchak I."/>
            <person name="Duplessis S."/>
            <person name="Ehlting J."/>
            <person name="Ellis B."/>
            <person name="Gendler K."/>
            <person name="Goodstein D."/>
            <person name="Gribskov M."/>
            <person name="Grimwood J."/>
            <person name="Groover A."/>
            <person name="Gunter L."/>
            <person name="Hamberger B."/>
            <person name="Heinze B."/>
            <person name="Helariutta Y."/>
            <person name="Henrissat B."/>
            <person name="Holligan D."/>
            <person name="Holt R."/>
            <person name="Huang W."/>
            <person name="Islam-Faridi N."/>
            <person name="Jones S."/>
            <person name="Jones-Rhoades M."/>
            <person name="Jorgensen R."/>
            <person name="Joshi C."/>
            <person name="Kangasjarvi J."/>
            <person name="Karlsson J."/>
            <person name="Kelleher C."/>
            <person name="Kirkpatrick R."/>
            <person name="Kirst M."/>
            <person name="Kohler A."/>
            <person name="Kalluri U."/>
            <person name="Larimer F."/>
            <person name="Leebens-Mack J."/>
            <person name="Leple J.C."/>
            <person name="Locascio P."/>
            <person name="Lou Y."/>
            <person name="Lucas S."/>
            <person name="Martin F."/>
            <person name="Montanini B."/>
            <person name="Napoli C."/>
            <person name="Nelson D.R."/>
            <person name="Nelson C."/>
            <person name="Nieminen K."/>
            <person name="Nilsson O."/>
            <person name="Pereda V."/>
            <person name="Peter G."/>
            <person name="Philippe R."/>
            <person name="Pilate G."/>
            <person name="Poliakov A."/>
            <person name="Razumovskaya J."/>
            <person name="Richardson P."/>
            <person name="Rinaldi C."/>
            <person name="Ritland K."/>
            <person name="Rouze P."/>
            <person name="Ryaboy D."/>
            <person name="Schmutz J."/>
            <person name="Schrader J."/>
            <person name="Segerman B."/>
            <person name="Shin H."/>
            <person name="Siddiqui A."/>
            <person name="Sterky F."/>
            <person name="Terry A."/>
            <person name="Tsai C.J."/>
            <person name="Uberbacher E."/>
            <person name="Unneberg P."/>
            <person name="Vahala J."/>
            <person name="Wall K."/>
            <person name="Wessler S."/>
            <person name="Yang G."/>
            <person name="Yin T."/>
            <person name="Douglas C."/>
            <person name="Marra M."/>
            <person name="Sandberg G."/>
            <person name="Van de Peer Y."/>
            <person name="Rokhsar D."/>
        </authorList>
    </citation>
    <scope>NUCLEOTIDE SEQUENCE [LARGE SCALE GENOMIC DNA]</scope>
    <source>
        <strain evidence="3">cv. Nisqually</strain>
    </source>
</reference>
<proteinExistence type="predicted"/>
<gene>
    <name evidence="2" type="ORF">POPTR_006G243500</name>
</gene>